<dbReference type="SMART" id="SM00409">
    <property type="entry name" value="IG"/>
    <property type="match status" value="1"/>
</dbReference>
<evidence type="ECO:0000256" key="7">
    <source>
        <dbReference type="ARBA" id="ARBA00023180"/>
    </source>
</evidence>
<name>A0A9J6H9Y1_HAELO</name>
<dbReference type="PROSITE" id="PS50835">
    <property type="entry name" value="IG_LIKE"/>
    <property type="match status" value="1"/>
</dbReference>
<evidence type="ECO:0000313" key="13">
    <source>
        <dbReference type="Proteomes" id="UP000821853"/>
    </source>
</evidence>
<dbReference type="InterPro" id="IPR013320">
    <property type="entry name" value="ConA-like_dom_sf"/>
</dbReference>
<dbReference type="InterPro" id="IPR007110">
    <property type="entry name" value="Ig-like_dom"/>
</dbReference>
<dbReference type="GO" id="GO:0005509">
    <property type="term" value="F:calcium ion binding"/>
    <property type="evidence" value="ECO:0007669"/>
    <property type="project" value="InterPro"/>
</dbReference>
<feature type="domain" description="EGF-like" evidence="10">
    <location>
        <begin position="322"/>
        <end position="358"/>
    </location>
</feature>
<sequence>MCGVQTGYICVLSPTSQCTETPTVAPNEVETRTIPYGSTVVLDCRHNLEPPVAYTWTRENGDIPHKATPRESTLVVPDVRATDAGTYTCTAKSGRTTLEVPTILVVTGLLPRFTQAPLSYMKLPTIVNAYMGFEVQITFKPEKDHGLLLYNGQQEDGGGDFISVGLTNGYVEFRFELGSGLGLLRSHAPVELDTWHTVQISREKKDAKLKVDNQSEVSGTSAGRMMGLDLTQPLFVGSVPSFDKISRDNGYDIGFVGCVSEIKFGSHTLDLVKDSEQVGTTPCETCSVNPCLHDGKCQEAPTEAGYRCICAPGFSGRDCEKVGEACYPGICGEGRCVNRPTGGLDCYCPFGRTGLRCEKGKMPLNLAEVAIVEPAFADDAFAAYPTPKNSQSSLKLNMKIKPKNLDDCLLVYCAQFPDSKGDFTSIGIHNGSLEFRFDTGSGPAIIRHPERLRPNEWVTLSASRTAQNGELVLNDGHRVTGRSPGHTQGVNLHTPLFIGGVDKAKIKVHPEAGATHGFEGCVAHVEVNGVNVDLVGAVVDASNVEDCGGRAPCEKNPCHNHGLCRERGPRADDFECICKAGYTGRTCETVDDFCSKINPCQNGAECVGLANSYRCNCPKGFAGPNCESGTTFDECATFHGDGWVTLSRERLSHAASNVSEVIRLTFLAKDREGLLFFQGQPQGTDARGQDYLALAMVNGHLEFSYEMGSGPAQILSEERVDDGQLHTVELRREMTAGRYHKGFTGSILNVQIQDSGVLNLYDDSISTANANQCEE</sequence>
<reference evidence="12 13" key="1">
    <citation type="journal article" date="2020" name="Cell">
        <title>Large-Scale Comparative Analyses of Tick Genomes Elucidate Their Genetic Diversity and Vector Capacities.</title>
        <authorList>
            <consortium name="Tick Genome and Microbiome Consortium (TIGMIC)"/>
            <person name="Jia N."/>
            <person name="Wang J."/>
            <person name="Shi W."/>
            <person name="Du L."/>
            <person name="Sun Y."/>
            <person name="Zhan W."/>
            <person name="Jiang J.F."/>
            <person name="Wang Q."/>
            <person name="Zhang B."/>
            <person name="Ji P."/>
            <person name="Bell-Sakyi L."/>
            <person name="Cui X.M."/>
            <person name="Yuan T.T."/>
            <person name="Jiang B.G."/>
            <person name="Yang W.F."/>
            <person name="Lam T.T."/>
            <person name="Chang Q.C."/>
            <person name="Ding S.J."/>
            <person name="Wang X.J."/>
            <person name="Zhu J.G."/>
            <person name="Ruan X.D."/>
            <person name="Zhao L."/>
            <person name="Wei J.T."/>
            <person name="Ye R.Z."/>
            <person name="Que T.C."/>
            <person name="Du C.H."/>
            <person name="Zhou Y.H."/>
            <person name="Cheng J.X."/>
            <person name="Dai P.F."/>
            <person name="Guo W.B."/>
            <person name="Han X.H."/>
            <person name="Huang E.J."/>
            <person name="Li L.F."/>
            <person name="Wei W."/>
            <person name="Gao Y.C."/>
            <person name="Liu J.Z."/>
            <person name="Shao H.Z."/>
            <person name="Wang X."/>
            <person name="Wang C.C."/>
            <person name="Yang T.C."/>
            <person name="Huo Q.B."/>
            <person name="Li W."/>
            <person name="Chen H.Y."/>
            <person name="Chen S.E."/>
            <person name="Zhou L.G."/>
            <person name="Ni X.B."/>
            <person name="Tian J.H."/>
            <person name="Sheng Y."/>
            <person name="Liu T."/>
            <person name="Pan Y.S."/>
            <person name="Xia L.Y."/>
            <person name="Li J."/>
            <person name="Zhao F."/>
            <person name="Cao W.C."/>
        </authorList>
    </citation>
    <scope>NUCLEOTIDE SEQUENCE [LARGE SCALE GENOMIC DNA]</scope>
    <source>
        <strain evidence="12">HaeL-2018</strain>
    </source>
</reference>
<feature type="domain" description="EGF-like" evidence="10">
    <location>
        <begin position="549"/>
        <end position="588"/>
    </location>
</feature>
<dbReference type="FunFam" id="2.10.25.10:FF:000173">
    <property type="entry name" value="Neurogenic locus notch protein 2"/>
    <property type="match status" value="1"/>
</dbReference>
<evidence type="ECO:0000259" key="9">
    <source>
        <dbReference type="PROSITE" id="PS50025"/>
    </source>
</evidence>
<evidence type="ECO:0000256" key="4">
    <source>
        <dbReference type="ARBA" id="ARBA00022729"/>
    </source>
</evidence>
<dbReference type="OrthoDB" id="6514856at2759"/>
<keyword evidence="2" id="KW-0964">Secreted</keyword>
<dbReference type="SMART" id="SM00282">
    <property type="entry name" value="LamG"/>
    <property type="match status" value="3"/>
</dbReference>
<evidence type="ECO:0000259" key="11">
    <source>
        <dbReference type="PROSITE" id="PS50835"/>
    </source>
</evidence>
<feature type="domain" description="Laminin G" evidence="9">
    <location>
        <begin position="110"/>
        <end position="283"/>
    </location>
</feature>
<feature type="disulfide bond" evidence="8">
    <location>
        <begin position="348"/>
        <end position="357"/>
    </location>
</feature>
<feature type="domain" description="Laminin G" evidence="9">
    <location>
        <begin position="635"/>
        <end position="775"/>
    </location>
</feature>
<gene>
    <name evidence="12" type="ORF">HPB48_025571</name>
</gene>
<dbReference type="Gene3D" id="2.10.25.10">
    <property type="entry name" value="Laminin"/>
    <property type="match status" value="3"/>
</dbReference>
<dbReference type="SMART" id="SM00181">
    <property type="entry name" value="EGF"/>
    <property type="match status" value="4"/>
</dbReference>
<evidence type="ECO:0000256" key="5">
    <source>
        <dbReference type="ARBA" id="ARBA00022737"/>
    </source>
</evidence>
<dbReference type="InterPro" id="IPR000742">
    <property type="entry name" value="EGF"/>
</dbReference>
<feature type="domain" description="Laminin G" evidence="9">
    <location>
        <begin position="371"/>
        <end position="553"/>
    </location>
</feature>
<evidence type="ECO:0008006" key="14">
    <source>
        <dbReference type="Google" id="ProtNLM"/>
    </source>
</evidence>
<dbReference type="FunFam" id="2.10.25.10:FF:000053">
    <property type="entry name" value="Slit guidance ligand 2"/>
    <property type="match status" value="1"/>
</dbReference>
<feature type="disulfide bond" evidence="8">
    <location>
        <begin position="617"/>
        <end position="626"/>
    </location>
</feature>
<feature type="domain" description="Ig-like" evidence="11">
    <location>
        <begin position="22"/>
        <end position="99"/>
    </location>
</feature>
<dbReference type="GO" id="GO:0005576">
    <property type="term" value="C:extracellular region"/>
    <property type="evidence" value="ECO:0007669"/>
    <property type="project" value="UniProtKB-SubCell"/>
</dbReference>
<dbReference type="SMART" id="SM00179">
    <property type="entry name" value="EGF_CA"/>
    <property type="match status" value="3"/>
</dbReference>
<dbReference type="SUPFAM" id="SSF57196">
    <property type="entry name" value="EGF/Laminin"/>
    <property type="match status" value="2"/>
</dbReference>
<accession>A0A9J6H9Y1</accession>
<dbReference type="VEuPathDB" id="VectorBase:HLOH_047048"/>
<dbReference type="Gene3D" id="2.60.40.10">
    <property type="entry name" value="Immunoglobulins"/>
    <property type="match status" value="1"/>
</dbReference>
<dbReference type="InterPro" id="IPR036179">
    <property type="entry name" value="Ig-like_dom_sf"/>
</dbReference>
<dbReference type="Pfam" id="PF00008">
    <property type="entry name" value="EGF"/>
    <property type="match status" value="3"/>
</dbReference>
<dbReference type="GO" id="GO:0016020">
    <property type="term" value="C:membrane"/>
    <property type="evidence" value="ECO:0007669"/>
    <property type="project" value="UniProtKB-SubCell"/>
</dbReference>
<evidence type="ECO:0000256" key="2">
    <source>
        <dbReference type="ARBA" id="ARBA00022525"/>
    </source>
</evidence>
<dbReference type="CDD" id="cd00110">
    <property type="entry name" value="LamG"/>
    <property type="match status" value="3"/>
</dbReference>
<dbReference type="AlphaFoldDB" id="A0A9J6H9Y1"/>
<feature type="disulfide bond" evidence="8">
    <location>
        <begin position="578"/>
        <end position="587"/>
    </location>
</feature>
<keyword evidence="3 8" id="KW-0245">EGF-like domain</keyword>
<dbReference type="PROSITE" id="PS00022">
    <property type="entry name" value="EGF_1"/>
    <property type="match status" value="4"/>
</dbReference>
<dbReference type="Pfam" id="PF00054">
    <property type="entry name" value="Laminin_G_1"/>
    <property type="match status" value="3"/>
</dbReference>
<evidence type="ECO:0000256" key="6">
    <source>
        <dbReference type="ARBA" id="ARBA00023157"/>
    </source>
</evidence>
<dbReference type="InterPro" id="IPR050372">
    <property type="entry name" value="Neurexin-related_CASP"/>
</dbReference>
<dbReference type="PROSITE" id="PS01186">
    <property type="entry name" value="EGF_2"/>
    <property type="match status" value="3"/>
</dbReference>
<organism evidence="12 13">
    <name type="scientific">Haemaphysalis longicornis</name>
    <name type="common">Bush tick</name>
    <dbReference type="NCBI Taxonomy" id="44386"/>
    <lineage>
        <taxon>Eukaryota</taxon>
        <taxon>Metazoa</taxon>
        <taxon>Ecdysozoa</taxon>
        <taxon>Arthropoda</taxon>
        <taxon>Chelicerata</taxon>
        <taxon>Arachnida</taxon>
        <taxon>Acari</taxon>
        <taxon>Parasitiformes</taxon>
        <taxon>Ixodida</taxon>
        <taxon>Ixodoidea</taxon>
        <taxon>Ixodidae</taxon>
        <taxon>Haemaphysalinae</taxon>
        <taxon>Haemaphysalis</taxon>
    </lineage>
</organism>
<dbReference type="InterPro" id="IPR013783">
    <property type="entry name" value="Ig-like_fold"/>
</dbReference>
<feature type="disulfide bond" evidence="8">
    <location>
        <begin position="310"/>
        <end position="319"/>
    </location>
</feature>
<comment type="caution">
    <text evidence="8">Lacks conserved residue(s) required for the propagation of feature annotation.</text>
</comment>
<feature type="domain" description="EGF-like" evidence="10">
    <location>
        <begin position="284"/>
        <end position="320"/>
    </location>
</feature>
<dbReference type="InterPro" id="IPR001881">
    <property type="entry name" value="EGF-like_Ca-bd_dom"/>
</dbReference>
<dbReference type="InterPro" id="IPR003598">
    <property type="entry name" value="Ig_sub2"/>
</dbReference>
<protein>
    <recommendedName>
        <fullName evidence="14">Basement membrane-specific heparan sulfate proteoglycan core protein</fullName>
    </recommendedName>
</protein>
<evidence type="ECO:0000256" key="3">
    <source>
        <dbReference type="ARBA" id="ARBA00022536"/>
    </source>
</evidence>
<dbReference type="Pfam" id="PF13927">
    <property type="entry name" value="Ig_3"/>
    <property type="match status" value="1"/>
</dbReference>
<dbReference type="Proteomes" id="UP000821853">
    <property type="component" value="Unassembled WGS sequence"/>
</dbReference>
<keyword evidence="13" id="KW-1185">Reference proteome</keyword>
<proteinExistence type="predicted"/>
<dbReference type="SMART" id="SM00408">
    <property type="entry name" value="IGc2"/>
    <property type="match status" value="1"/>
</dbReference>
<dbReference type="FunFam" id="2.10.25.10:FF:000610">
    <property type="entry name" value="protein HEG homolog 1 isoform X1"/>
    <property type="match status" value="1"/>
</dbReference>
<keyword evidence="6 8" id="KW-1015">Disulfide bond</keyword>
<comment type="subcellular location">
    <subcellularLocation>
        <location evidence="1">Secreted</location>
    </subcellularLocation>
</comment>
<keyword evidence="5" id="KW-0677">Repeat</keyword>
<dbReference type="PANTHER" id="PTHR15036:SF85">
    <property type="entry name" value="SP2353, ISOFORM A"/>
    <property type="match status" value="1"/>
</dbReference>
<dbReference type="InterPro" id="IPR001791">
    <property type="entry name" value="Laminin_G"/>
</dbReference>
<dbReference type="SUPFAM" id="SSF48726">
    <property type="entry name" value="Immunoglobulin"/>
    <property type="match status" value="1"/>
</dbReference>
<dbReference type="GO" id="GO:0048513">
    <property type="term" value="P:animal organ development"/>
    <property type="evidence" value="ECO:0007669"/>
    <property type="project" value="UniProtKB-ARBA"/>
</dbReference>
<dbReference type="EMBL" id="JABSTR010001252">
    <property type="protein sequence ID" value="KAH9383801.1"/>
    <property type="molecule type" value="Genomic_DNA"/>
</dbReference>
<evidence type="ECO:0000256" key="8">
    <source>
        <dbReference type="PROSITE-ProRule" id="PRU00076"/>
    </source>
</evidence>
<dbReference type="PROSITE" id="PS50026">
    <property type="entry name" value="EGF_3"/>
    <property type="match status" value="4"/>
</dbReference>
<evidence type="ECO:0000259" key="10">
    <source>
        <dbReference type="PROSITE" id="PS50026"/>
    </source>
</evidence>
<keyword evidence="4" id="KW-0732">Signal</keyword>
<dbReference type="OMA" id="NSICIPK"/>
<keyword evidence="7" id="KW-0325">Glycoprotein</keyword>
<dbReference type="PANTHER" id="PTHR15036">
    <property type="entry name" value="PIKACHURIN-LIKE PROTEIN"/>
    <property type="match status" value="1"/>
</dbReference>
<comment type="caution">
    <text evidence="12">The sequence shown here is derived from an EMBL/GenBank/DDBJ whole genome shotgun (WGS) entry which is preliminary data.</text>
</comment>
<feature type="disulfide bond" evidence="8">
    <location>
        <begin position="326"/>
        <end position="336"/>
    </location>
</feature>
<dbReference type="CDD" id="cd00054">
    <property type="entry name" value="EGF_CA"/>
    <property type="match status" value="3"/>
</dbReference>
<dbReference type="PROSITE" id="PS50025">
    <property type="entry name" value="LAM_G_DOMAIN"/>
    <property type="match status" value="3"/>
</dbReference>
<dbReference type="InterPro" id="IPR003599">
    <property type="entry name" value="Ig_sub"/>
</dbReference>
<feature type="domain" description="EGF-like" evidence="10">
    <location>
        <begin position="590"/>
        <end position="627"/>
    </location>
</feature>
<feature type="disulfide bond" evidence="8">
    <location>
        <begin position="291"/>
        <end position="308"/>
    </location>
</feature>
<dbReference type="SUPFAM" id="SSF49899">
    <property type="entry name" value="Concanavalin A-like lectins/glucanases"/>
    <property type="match status" value="3"/>
</dbReference>
<evidence type="ECO:0000256" key="1">
    <source>
        <dbReference type="ARBA" id="ARBA00004613"/>
    </source>
</evidence>
<evidence type="ECO:0000313" key="12">
    <source>
        <dbReference type="EMBL" id="KAH9383801.1"/>
    </source>
</evidence>
<dbReference type="Gene3D" id="2.60.120.200">
    <property type="match status" value="3"/>
</dbReference>